<name>A0A0R3UP21_MESCO</name>
<protein>
    <submittedName>
        <fullName evidence="1">Uncharacterized protein</fullName>
    </submittedName>
</protein>
<dbReference type="Proteomes" id="UP000267029">
    <property type="component" value="Unassembled WGS sequence"/>
</dbReference>
<keyword evidence="2" id="KW-1185">Reference proteome</keyword>
<organism evidence="1 2">
    <name type="scientific">Mesocestoides corti</name>
    <name type="common">Flatworm</name>
    <dbReference type="NCBI Taxonomy" id="53468"/>
    <lineage>
        <taxon>Eukaryota</taxon>
        <taxon>Metazoa</taxon>
        <taxon>Spiralia</taxon>
        <taxon>Lophotrochozoa</taxon>
        <taxon>Platyhelminthes</taxon>
        <taxon>Cestoda</taxon>
        <taxon>Eucestoda</taxon>
        <taxon>Cyclophyllidea</taxon>
        <taxon>Mesocestoididae</taxon>
        <taxon>Mesocestoides</taxon>
    </lineage>
</organism>
<reference evidence="1 2" key="1">
    <citation type="submission" date="2018-10" db="EMBL/GenBank/DDBJ databases">
        <authorList>
            <consortium name="Pathogen Informatics"/>
        </authorList>
    </citation>
    <scope>NUCLEOTIDE SEQUENCE [LARGE SCALE GENOMIC DNA]</scope>
</reference>
<dbReference type="AlphaFoldDB" id="A0A0R3UP21"/>
<dbReference type="EMBL" id="UXSR01005767">
    <property type="protein sequence ID" value="VDD83574.1"/>
    <property type="molecule type" value="Genomic_DNA"/>
</dbReference>
<evidence type="ECO:0000313" key="2">
    <source>
        <dbReference type="Proteomes" id="UP000267029"/>
    </source>
</evidence>
<evidence type="ECO:0000313" key="1">
    <source>
        <dbReference type="EMBL" id="VDD83574.1"/>
    </source>
</evidence>
<gene>
    <name evidence="1" type="ORF">MCOS_LOCUS9577</name>
</gene>
<sequence length="155" mass="17517">MNRAHSLADDEVNDSLAVQSSSRRRHSIFTDNDSTLPVQRGVICSMHIPSKSITGTPKRLVTTTQREPSELWRPALPYRYTHTLLARPFVEAFYDSASVADVADWLSRSKSLTPPQSGHTDNNFAVILPTSTRKTALLFVHELTCIQRLVYWHIV</sequence>
<accession>A0A0R3UP21</accession>
<proteinExistence type="predicted"/>